<gene>
    <name evidence="2" type="ORF">JL193_16635</name>
</gene>
<dbReference type="Pfam" id="PF19276">
    <property type="entry name" value="HD_assoc_2"/>
    <property type="match status" value="1"/>
</dbReference>
<dbReference type="RefSeq" id="WP_207971831.1">
    <property type="nucleotide sequence ID" value="NZ_CP071795.1"/>
</dbReference>
<keyword evidence="3" id="KW-1185">Reference proteome</keyword>
<name>A0ABX7STU1_9FLAO</name>
<protein>
    <submittedName>
        <fullName evidence="2">HD domain-containing protein</fullName>
    </submittedName>
</protein>
<evidence type="ECO:0000313" key="3">
    <source>
        <dbReference type="Proteomes" id="UP000663935"/>
    </source>
</evidence>
<dbReference type="PROSITE" id="PS51831">
    <property type="entry name" value="HD"/>
    <property type="match status" value="1"/>
</dbReference>
<dbReference type="PANTHER" id="PTHR11373:SF4">
    <property type="entry name" value="DEOXYNUCLEOSIDE TRIPHOSPHATE TRIPHOSPHOHYDROLASE SAMHD1"/>
    <property type="match status" value="1"/>
</dbReference>
<dbReference type="Gene3D" id="1.10.3210.10">
    <property type="entry name" value="Hypothetical protein af1432"/>
    <property type="match status" value="1"/>
</dbReference>
<organism evidence="2 3">
    <name type="scientific">Polaribacter batillariae</name>
    <dbReference type="NCBI Taxonomy" id="2808900"/>
    <lineage>
        <taxon>Bacteria</taxon>
        <taxon>Pseudomonadati</taxon>
        <taxon>Bacteroidota</taxon>
        <taxon>Flavobacteriia</taxon>
        <taxon>Flavobacteriales</taxon>
        <taxon>Flavobacteriaceae</taxon>
    </lineage>
</organism>
<dbReference type="Pfam" id="PF01966">
    <property type="entry name" value="HD"/>
    <property type="match status" value="1"/>
</dbReference>
<dbReference type="InterPro" id="IPR045509">
    <property type="entry name" value="HD_assoc_2"/>
</dbReference>
<proteinExistence type="predicted"/>
<evidence type="ECO:0000313" key="2">
    <source>
        <dbReference type="EMBL" id="QTD37667.1"/>
    </source>
</evidence>
<sequence>MKKKTPNKLKILNDPIYGFIQIPNSLIFDIIEHPYFQRLRRITQMGFSNLVYPGANHTRFHHAIGCMHLMQKAIRVLRFKQVAISKEEENALCIAILLHDIGHGAFSHALEHSIVSEISHEEISLKFMKKLNEEFEGKLTLAIEIFEGKNARKFLCQLISSQLDIDRLDYLKRDSFYTGVTEGNISSDRLIAMMNVKNDELVIEKKGIYSVEKFLIARRLMYWQVYLHKTGLVAENMLVNVLKRAKELAENGVELFASSALRYFLYHQIDASNFTEETLEMFSKLDDYDVLSAIKEWANHNDKILSLLAKMIVDRSLLRIEIQKDPFNDVYLEKKQQKATKKLGISKEETRFFVFTQQIRNQAYNLKKPVLILNKKGKLKDIAKASDQLNLQALTKPVIKHFICYPK</sequence>
<dbReference type="SUPFAM" id="SSF109604">
    <property type="entry name" value="HD-domain/PDEase-like"/>
    <property type="match status" value="1"/>
</dbReference>
<dbReference type="CDD" id="cd00077">
    <property type="entry name" value="HDc"/>
    <property type="match status" value="1"/>
</dbReference>
<dbReference type="EMBL" id="CP071795">
    <property type="protein sequence ID" value="QTD37667.1"/>
    <property type="molecule type" value="Genomic_DNA"/>
</dbReference>
<reference evidence="2 3" key="1">
    <citation type="submission" date="2021-03" db="EMBL/GenBank/DDBJ databases">
        <title>Complete genome of Polaribacter_sp.G4M1.</title>
        <authorList>
            <person name="Jeong S.W."/>
            <person name="Bae J.W."/>
        </authorList>
    </citation>
    <scope>NUCLEOTIDE SEQUENCE [LARGE SCALE GENOMIC DNA]</scope>
    <source>
        <strain evidence="2 3">G4M1</strain>
    </source>
</reference>
<dbReference type="Proteomes" id="UP000663935">
    <property type="component" value="Chromosome"/>
</dbReference>
<evidence type="ECO:0000259" key="1">
    <source>
        <dbReference type="PROSITE" id="PS51831"/>
    </source>
</evidence>
<dbReference type="InterPro" id="IPR050135">
    <property type="entry name" value="dGTPase-like"/>
</dbReference>
<feature type="domain" description="HD" evidence="1">
    <location>
        <begin position="59"/>
        <end position="168"/>
    </location>
</feature>
<accession>A0ABX7STU1</accession>
<dbReference type="InterPro" id="IPR003607">
    <property type="entry name" value="HD/PDEase_dom"/>
</dbReference>
<dbReference type="PANTHER" id="PTHR11373">
    <property type="entry name" value="DEOXYNUCLEOSIDE TRIPHOSPHATE TRIPHOSPHOHYDROLASE"/>
    <property type="match status" value="1"/>
</dbReference>
<dbReference type="SMART" id="SM00471">
    <property type="entry name" value="HDc"/>
    <property type="match status" value="1"/>
</dbReference>
<dbReference type="InterPro" id="IPR006674">
    <property type="entry name" value="HD_domain"/>
</dbReference>